<dbReference type="InterPro" id="IPR032675">
    <property type="entry name" value="LRR_dom_sf"/>
</dbReference>
<dbReference type="InterPro" id="IPR026906">
    <property type="entry name" value="LRR_5"/>
</dbReference>
<dbReference type="InterPro" id="IPR042229">
    <property type="entry name" value="Listeria/Bacterioides_rpt_sf"/>
</dbReference>
<dbReference type="RefSeq" id="WP_118588924.1">
    <property type="nucleotide sequence ID" value="NZ_JACOOZ010000002.1"/>
</dbReference>
<comment type="caution">
    <text evidence="3">The sequence shown here is derived from an EMBL/GenBank/DDBJ whole genome shotgun (WGS) entry which is preliminary data.</text>
</comment>
<evidence type="ECO:0000313" key="3">
    <source>
        <dbReference type="EMBL" id="MBC5667028.1"/>
    </source>
</evidence>
<sequence>MKKIFNKKVFNSIICLVLSAVLVITGMPVDSLAAPNEPATNEGDGFEINSQILSLENDYTSVHMSGTNGGFYISNVEGDKTIKSDNNKELLYHSDDFDTSFTSFKITKNGETKNYIFGEDYSYEGIKTSPVTVSKDATGLSAKWTLGELEFTQRLELANSGSNEHGMVCISYNVKNNGTDDVKIEARILLDSAIGSQDYVYYELPDTSYSSDIIQKECIIKAGEVPSTFYAYDDLKNPSATANTVISSKGMLKQIAFAHWNSLAATDFDFAPNESFDFTSDGNEEYGTADSAMAMYYDLGTVSAGKQGLVNTYYGVYSNEKVKPEVDTVAFNMTAPATLSLSADGKQYISNCNRDESGKFKEDGIFNIQASLKNVSNNTDYNEVVVAVYASEGITPLNEHQQKLSYETSYARPFTSSYVDFKKGTNINIPFYFKADVDTSASYRKITFRVYKISDGTDSNLLYENMLYEGSTYVLCPGGNGKLPEITFNSATPKILYNDLSRHLYITGRNFGMLEDKSRYTLYAQGEDERYEIPSSNITIYAEENKLDILFNEKMKPGTYQLIFDWTEPPGGVAKKLTGEALSIVMSDDMKYRNDYYGLLAVVQEKGTKGDNAKYDIKTFSDEKEYEKNKKEYEEVLLLFKGDFIKDDTFDKGDDKSNVKYVAKSINGEKDKVVINGCIDAFDGTVTLTKKDGKIDTDFDDITLNASVENTRIYKGNAGFTSIEDGEEITLVPYNTDGKELKDFGDETITLVYPSALNGLMTIAGMAFNLSFAKLGMMYDTKAERAADVKAGEAKGFVMSFSARLDLSFLIPLSKRGSTGSNTGSNSGYNVFSDMGAKATDLRNEWVKTFKRNNGTSGSIKDDDDKGETQGTVEVKNVLYGMNQGFIGVNFGVELKVPGYTASMPNIEGKLEVNTVNDWSFSVEGKAAFLKSITLEVKLGFKSHNNVPIVDNLYFYIQGVKPGINLDSLGVSWIMGGGGGFENMYDTLFCASEVPPIRLLLSVSFGLFQALDARADFSLGLTGFGVKISNLKVSNTDIKIMDYAKLQVDWIPYYKLLMQCSIKCLGVIEGKGYIIMDTSTGAEEAFEAYAQAAVKIPDFIPLIGGIEVGSAALGLNSTRIWGALKVLGFSTGISYVYGGDLSFGSEAKVEPTYPQYLEEAGVKDINGKTWYAVGYDAEKKDTLYMSLASNIHETASSTGGNLLADGSGSVSSSLHSDITKTYHDFTLGQYENGGAQVLSVAFSADTLEQADKSKAGFKIKDEAGKEITLKYYDNSKSDEENADANANFSYDEDKKQGTIVVSFTDKNLYNKTYKVNTVEASELILYAVDPLPEVTTVSVAKTKYSDTDNKVTVNWNGNAKMTDLDKMDIYVVEDLDVESEGGTPVATLTKKDIAKKTTTIQLPKTLTAGKYYIRVVYSKEDVTTGIVNTTGTFEYTNNTQPAKIGSVSVSNAGDLQFKAQVDAAGDSKCAGAVFKVYEVNEKGEKTELPDYTVSAAKNEAKEIYAILGGSSENSSENEKGKTIVKKEGLKANGKYIISATPFNKLMDNKGNLTGLTYGEETFSDEIVLNTPNKATIKLTADKKKYQVGRLEHVKDDNENVVEKTVMYDTYDSSTINFTATSDMKVSGTWVLDGEEVETGTFTDTNSIPISLSNIADGDHTITVYGKNENGDGFSEYFVFNVDTTAPTLLLKSPTKGSGFEEDGTLTVSGMTEDDAYITINVDGKPVLRQKTLKDIKATMGEEGDFSFDINIGKGYYKKEVEVIVSDEIGNTQKAQCEVFNNGMGNVKSLDVALSADTTDNTEKEWISYSNKNLFLSDKDDTSVAMQLCAITNDNNTIVLNGMENVDWNMKAVLGSAEMDSNKLTVKKGSHGFVEGKLILVDGAALSTSFTFGAEVQGQTQEKGYKVIYKANGGKGAMTDPNSPYSKNDSVLVSKCGFTYQGKTFVSWNTKADGSGTTYVPGDKFYIKGDVTLYAIWKKSSGGDSVKPGDNSTVKVGSTQTVGKAKYRVTFQGAVTYLGTTDKKAKKLTIPDTIKIKGKTYKVTAVGTNVAKSNKKLTSVIIGKNVTVIAAKAFYKKKKLKSIKFKSSKISKIGKYAFKGISKKAVFKVPKKAKKKYKKKLSKKTGFVKKTMKLK</sequence>
<protein>
    <submittedName>
        <fullName evidence="3">InlB B-repeat-containing protein</fullName>
    </submittedName>
</protein>
<evidence type="ECO:0000313" key="4">
    <source>
        <dbReference type="Proteomes" id="UP000597877"/>
    </source>
</evidence>
<name>A0ABR7F0A2_9FIRM</name>
<dbReference type="Gene3D" id="2.60.40.4270">
    <property type="entry name" value="Listeria-Bacteroides repeat domain"/>
    <property type="match status" value="1"/>
</dbReference>
<dbReference type="Gene3D" id="3.80.10.10">
    <property type="entry name" value="Ribonuclease Inhibitor"/>
    <property type="match status" value="1"/>
</dbReference>
<dbReference type="InterPro" id="IPR013378">
    <property type="entry name" value="InlB-like_B-rpt"/>
</dbReference>
<dbReference type="EMBL" id="JACOOZ010000002">
    <property type="protein sequence ID" value="MBC5667028.1"/>
    <property type="molecule type" value="Genomic_DNA"/>
</dbReference>
<feature type="chain" id="PRO_5045284188" evidence="2">
    <location>
        <begin position="34"/>
        <end position="2134"/>
    </location>
</feature>
<comment type="subcellular location">
    <subcellularLocation>
        <location evidence="1">Cell envelope</location>
    </subcellularLocation>
</comment>
<evidence type="ECO:0000256" key="1">
    <source>
        <dbReference type="ARBA" id="ARBA00004196"/>
    </source>
</evidence>
<keyword evidence="4" id="KW-1185">Reference proteome</keyword>
<reference evidence="3 4" key="1">
    <citation type="submission" date="2020-08" db="EMBL/GenBank/DDBJ databases">
        <title>Genome public.</title>
        <authorList>
            <person name="Liu C."/>
            <person name="Sun Q."/>
        </authorList>
    </citation>
    <scope>NUCLEOTIDE SEQUENCE [LARGE SCALE GENOMIC DNA]</scope>
    <source>
        <strain evidence="3 4">BX4</strain>
    </source>
</reference>
<dbReference type="Pfam" id="PF09479">
    <property type="entry name" value="Flg_new"/>
    <property type="match status" value="1"/>
</dbReference>
<feature type="signal peptide" evidence="2">
    <location>
        <begin position="1"/>
        <end position="33"/>
    </location>
</feature>
<proteinExistence type="predicted"/>
<dbReference type="Pfam" id="PF13306">
    <property type="entry name" value="LRR_5"/>
    <property type="match status" value="1"/>
</dbReference>
<keyword evidence="2" id="KW-0732">Signal</keyword>
<gene>
    <name evidence="3" type="ORF">H8S00_03350</name>
</gene>
<accession>A0ABR7F0A2</accession>
<evidence type="ECO:0000256" key="2">
    <source>
        <dbReference type="SAM" id="SignalP"/>
    </source>
</evidence>
<dbReference type="Proteomes" id="UP000597877">
    <property type="component" value="Unassembled WGS sequence"/>
</dbReference>
<organism evidence="3 4">
    <name type="scientific">Eubacterium segne</name>
    <dbReference type="NCBI Taxonomy" id="2763045"/>
    <lineage>
        <taxon>Bacteria</taxon>
        <taxon>Bacillati</taxon>
        <taxon>Bacillota</taxon>
        <taxon>Clostridia</taxon>
        <taxon>Eubacteriales</taxon>
        <taxon>Eubacteriaceae</taxon>
        <taxon>Eubacterium</taxon>
    </lineage>
</organism>